<dbReference type="RefSeq" id="WP_252085258.1">
    <property type="nucleotide sequence ID" value="NZ_CP092418.1"/>
</dbReference>
<feature type="chain" id="PRO_5045110585" evidence="1">
    <location>
        <begin position="26"/>
        <end position="215"/>
    </location>
</feature>
<dbReference type="EMBL" id="CP092418">
    <property type="protein sequence ID" value="USD22905.1"/>
    <property type="molecule type" value="Genomic_DNA"/>
</dbReference>
<sequence length="215" mass="23801">MITLNRLCSITIAAVLTMASTISYADDSIGTHGMALFSVNGQLIASHMPLHGKRHGHQLILALESENKEEVMNLAQNTPLISLKPEVFSLNQLRNGKLGLFSGEVFNGHFERKGKILLSSIEFTVTDKLLDLPLSRKKNGHYRLVHLGDTSLLIHEIASPPSFDQIVEVTAKATLSKSIDTGSKLPISEKNWPEALKEAGIAFRRQVYLETRDFQ</sequence>
<dbReference type="Proteomes" id="UP001055658">
    <property type="component" value="Chromosome"/>
</dbReference>
<keyword evidence="1" id="KW-0732">Signal</keyword>
<evidence type="ECO:0000256" key="1">
    <source>
        <dbReference type="SAM" id="SignalP"/>
    </source>
</evidence>
<evidence type="ECO:0000313" key="3">
    <source>
        <dbReference type="Proteomes" id="UP001055658"/>
    </source>
</evidence>
<keyword evidence="3" id="KW-1185">Reference proteome</keyword>
<protein>
    <submittedName>
        <fullName evidence="2">Uncharacterized protein</fullName>
    </submittedName>
</protein>
<feature type="signal peptide" evidence="1">
    <location>
        <begin position="1"/>
        <end position="25"/>
    </location>
</feature>
<gene>
    <name evidence="2" type="ORF">MJO52_07125</name>
</gene>
<reference evidence="2" key="1">
    <citation type="submission" date="2022-02" db="EMBL/GenBank/DDBJ databases">
        <title>Coral-associated bacteria.</title>
        <authorList>
            <person name="Tang K."/>
            <person name="Wang X."/>
        </authorList>
    </citation>
    <scope>NUCLEOTIDE SEQUENCE</scope>
    <source>
        <strain evidence="2">SCSIO 43006</strain>
    </source>
</reference>
<proteinExistence type="predicted"/>
<accession>A0ABY4VJA3</accession>
<organism evidence="2 3">
    <name type="scientific">Microbulbifer variabilis</name>
    <dbReference type="NCBI Taxonomy" id="266805"/>
    <lineage>
        <taxon>Bacteria</taxon>
        <taxon>Pseudomonadati</taxon>
        <taxon>Pseudomonadota</taxon>
        <taxon>Gammaproteobacteria</taxon>
        <taxon>Cellvibrionales</taxon>
        <taxon>Microbulbiferaceae</taxon>
        <taxon>Microbulbifer</taxon>
    </lineage>
</organism>
<evidence type="ECO:0000313" key="2">
    <source>
        <dbReference type="EMBL" id="USD22905.1"/>
    </source>
</evidence>
<name>A0ABY4VJA3_9GAMM</name>